<dbReference type="Proteomes" id="UP001642464">
    <property type="component" value="Unassembled WGS sequence"/>
</dbReference>
<accession>A0ABP0PV23</accession>
<organism evidence="2 3">
    <name type="scientific">Durusdinium trenchii</name>
    <dbReference type="NCBI Taxonomy" id="1381693"/>
    <lineage>
        <taxon>Eukaryota</taxon>
        <taxon>Sar</taxon>
        <taxon>Alveolata</taxon>
        <taxon>Dinophyceae</taxon>
        <taxon>Suessiales</taxon>
        <taxon>Symbiodiniaceae</taxon>
        <taxon>Durusdinium</taxon>
    </lineage>
</organism>
<gene>
    <name evidence="2" type="ORF">SCF082_LOCUS38068</name>
</gene>
<reference evidence="2 3" key="1">
    <citation type="submission" date="2024-02" db="EMBL/GenBank/DDBJ databases">
        <authorList>
            <person name="Chen Y."/>
            <person name="Shah S."/>
            <person name="Dougan E. K."/>
            <person name="Thang M."/>
            <person name="Chan C."/>
        </authorList>
    </citation>
    <scope>NUCLEOTIDE SEQUENCE [LARGE SCALE GENOMIC DNA]</scope>
</reference>
<comment type="caution">
    <text evidence="2">The sequence shown here is derived from an EMBL/GenBank/DDBJ whole genome shotgun (WGS) entry which is preliminary data.</text>
</comment>
<keyword evidence="3" id="KW-1185">Reference proteome</keyword>
<keyword evidence="1" id="KW-1133">Transmembrane helix</keyword>
<proteinExistence type="predicted"/>
<keyword evidence="1" id="KW-0812">Transmembrane</keyword>
<name>A0ABP0PV23_9DINO</name>
<protein>
    <submittedName>
        <fullName evidence="2">Uncharacterized protein</fullName>
    </submittedName>
</protein>
<evidence type="ECO:0000313" key="2">
    <source>
        <dbReference type="EMBL" id="CAK9079769.1"/>
    </source>
</evidence>
<dbReference type="EMBL" id="CAXAMM010038647">
    <property type="protein sequence ID" value="CAK9079769.1"/>
    <property type="molecule type" value="Genomic_DNA"/>
</dbReference>
<evidence type="ECO:0000256" key="1">
    <source>
        <dbReference type="SAM" id="Phobius"/>
    </source>
</evidence>
<keyword evidence="1" id="KW-0472">Membrane</keyword>
<feature type="non-terminal residue" evidence="2">
    <location>
        <position position="1"/>
    </location>
</feature>
<sequence>GLFYQRYQEGSTEAITYAGPGQGHIESRLVEVNPGQGSYAKYEQPTYGYRPRWGLISMCAFILIVLLFLPFLFICEVRTFFFFWSTEQCGIRQDPCEVECSNLVSAQASKGFCCAQCPLQLGITGLQCAQAPPKVHEVVRRHYNTVYRKIPENHYVHVKMPEQPPIVHTVHVQTPAKSYDCGSGSSSPDPTWSSQHVRWCCYKYKMYCPHTVVDKNIYHTVTKVQQVKVPVPEPMPTHAPIIHTIHHSYHVPSPPQYVHVNVPGPTITKPVVVQDKVPYPVREPPQVINVKKPYPVHIKGPDHYVKVPVPSPPHVVTHYHTQWNTVVDPQYDCNNGVDNWHSIWSHSKQSWCCSHHNVGCPGHWVKTVHVIHTYDCHAGFSNWYHGWSDPKKSWCCAHKQMGCPGTWHGHWHAHAVVHVHHVTGVGKGGYDCNAGASNWIQGWSTKKKDWCCSNGHSQYCVKFHCHGDQGNVDMWSSDQRDFCCKNFQLGCPHTTLSPLGCDAQCSLSGETSTCKERIDWTQKNVFGSKSNACNLAYSKIQVECDVCRACTIQAAGCGEQGPGKAAFDCYAALGNWCRAWSPAKKVWCCKEKGKGCQSPDTPPQCDAGAGKVWKKVFINGHWSWEAHMAHGSVSVQKPYDCHAGLPGWEHGWSGPKKTWCCSHEQLGCPGYVYHGAGAGGHTHVVVTHHYVSGGAAGGAAGGVAGGAAAGGHSWSSGGSYSSGGHYHVHHVVHHVVH</sequence>
<evidence type="ECO:0000313" key="3">
    <source>
        <dbReference type="Proteomes" id="UP001642464"/>
    </source>
</evidence>
<feature type="transmembrane region" description="Helical" evidence="1">
    <location>
        <begin position="53"/>
        <end position="73"/>
    </location>
</feature>